<dbReference type="Gene3D" id="3.40.50.1820">
    <property type="entry name" value="alpha/beta hydrolase"/>
    <property type="match status" value="1"/>
</dbReference>
<accession>A0ABZ2B797</accession>
<protein>
    <submittedName>
        <fullName evidence="1">Alpha/beta hydrolase</fullName>
    </submittedName>
</protein>
<dbReference type="EMBL" id="CP133148">
    <property type="protein sequence ID" value="WVT02295.1"/>
    <property type="molecule type" value="Genomic_DNA"/>
</dbReference>
<dbReference type="GO" id="GO:0016787">
    <property type="term" value="F:hydrolase activity"/>
    <property type="evidence" value="ECO:0007669"/>
    <property type="project" value="UniProtKB-KW"/>
</dbReference>
<dbReference type="SUPFAM" id="SSF53474">
    <property type="entry name" value="alpha/beta-Hydrolases"/>
    <property type="match status" value="1"/>
</dbReference>
<dbReference type="RefSeq" id="WP_331371577.1">
    <property type="nucleotide sequence ID" value="NZ_CP133148.1"/>
</dbReference>
<gene>
    <name evidence="1" type="ORF">RB548_12225</name>
</gene>
<dbReference type="Proteomes" id="UP001432360">
    <property type="component" value="Chromosome"/>
</dbReference>
<reference evidence="1" key="1">
    <citation type="submission" date="2023-08" db="EMBL/GenBank/DDBJ databases">
        <title>Complete genome sequence of Sinorhizobium chiapanecum ITTG S70 isolated from Acaciella angustissima nodules in Chiapas-Mexico.</title>
        <authorList>
            <person name="Rincon-Rosales R."/>
            <person name="Rogel M.A."/>
            <person name="Rincon-Medina C.I."/>
            <person name="Guerrero G."/>
            <person name="Manzano-Gomez L.A."/>
            <person name="Lopez-Lopez A."/>
            <person name="Rincon Molina F.A."/>
            <person name="Martinez-Romero E."/>
        </authorList>
    </citation>
    <scope>NUCLEOTIDE SEQUENCE</scope>
    <source>
        <strain evidence="1">ITTG S70</strain>
    </source>
</reference>
<proteinExistence type="predicted"/>
<name>A0ABZ2B797_9HYPH</name>
<organism evidence="1 2">
    <name type="scientific">Sinorhizobium chiapasense</name>
    <dbReference type="NCBI Taxonomy" id="501572"/>
    <lineage>
        <taxon>Bacteria</taxon>
        <taxon>Pseudomonadati</taxon>
        <taxon>Pseudomonadota</taxon>
        <taxon>Alphaproteobacteria</taxon>
        <taxon>Hyphomicrobiales</taxon>
        <taxon>Rhizobiaceae</taxon>
        <taxon>Sinorhizobium/Ensifer group</taxon>
        <taxon>Sinorhizobium</taxon>
    </lineage>
</organism>
<sequence>MLHSAGFDFQLTVKSSAEPPIVLLHGSSGRETDWTDFAECVAASSTCFAVRGPIASEHGFTFFKRNPDRSLNIEELAHRAANLSAFIEAISREYDLARAPVIAGYSSGAVIAAAVVCGQRALTSGAILLRPQSPDPQTPFPELKGYPVLILAGADDDRRDHSDAPVIAEQFHTAGADLTYRLLDAGHGWEQTGLDRSLSAQWFQNQFRSRSNP</sequence>
<dbReference type="InterPro" id="IPR029058">
    <property type="entry name" value="AB_hydrolase_fold"/>
</dbReference>
<keyword evidence="1" id="KW-0378">Hydrolase</keyword>
<evidence type="ECO:0000313" key="2">
    <source>
        <dbReference type="Proteomes" id="UP001432360"/>
    </source>
</evidence>
<keyword evidence="2" id="KW-1185">Reference proteome</keyword>
<evidence type="ECO:0000313" key="1">
    <source>
        <dbReference type="EMBL" id="WVT02295.1"/>
    </source>
</evidence>